<evidence type="ECO:0000256" key="10">
    <source>
        <dbReference type="ARBA" id="ARBA00024432"/>
    </source>
</evidence>
<dbReference type="FunFam" id="3.40.50.300:FF:000032">
    <property type="entry name" value="Export ABC transporter ATP-binding protein"/>
    <property type="match status" value="1"/>
</dbReference>
<keyword evidence="15" id="KW-0378">Hydrolase</keyword>
<keyword evidence="8" id="KW-0472">Membrane</keyword>
<comment type="subcellular location">
    <subcellularLocation>
        <location evidence="1">Cell membrane</location>
        <topology evidence="1">Peripheral membrane protein</topology>
    </subcellularLocation>
</comment>
<evidence type="ECO:0000256" key="3">
    <source>
        <dbReference type="ARBA" id="ARBA00022448"/>
    </source>
</evidence>
<dbReference type="PANTHER" id="PTHR24220:SF666">
    <property type="entry name" value="HEMIN IMPORT ATP-BINDING PROTEIN HRTA-RELATED"/>
    <property type="match status" value="1"/>
</dbReference>
<dbReference type="Proteomes" id="UP000572988">
    <property type="component" value="Unassembled WGS sequence"/>
</dbReference>
<keyword evidence="5" id="KW-0547">Nucleotide-binding</keyword>
<keyword evidence="7" id="KW-1278">Translocase</keyword>
<dbReference type="RefSeq" id="WP_016426229.1">
    <property type="nucleotide sequence ID" value="NZ_CABKRV010000002.1"/>
</dbReference>
<dbReference type="InterPro" id="IPR003439">
    <property type="entry name" value="ABC_transporter-like_ATP-bd"/>
</dbReference>
<reference evidence="14 17" key="1">
    <citation type="submission" date="2018-01" db="EMBL/GenBank/DDBJ databases">
        <title>Complete genome sequence of Staphylococcus Scheliferi isolated from human.</title>
        <authorList>
            <person name="Abouelkhair M.A."/>
            <person name="Bemis D.A."/>
            <person name="Kania S.A."/>
        </authorList>
    </citation>
    <scope>NUCLEOTIDE SEQUENCE [LARGE SCALE GENOMIC DNA]</scope>
    <source>
        <strain evidence="14 17">ATCC 43808</strain>
    </source>
</reference>
<dbReference type="Gene3D" id="3.40.50.300">
    <property type="entry name" value="P-loop containing nucleotide triphosphate hydrolases"/>
    <property type="match status" value="1"/>
</dbReference>
<comment type="similarity">
    <text evidence="9">Belongs to the ABC transporter superfamily. HrtA family.</text>
</comment>
<comment type="subunit">
    <text evidence="2">The complex is composed of two ATP-binding proteins (HrtA), two transmembrane proteins (HrtB) and a solute-binding protein.</text>
</comment>
<dbReference type="AlphaFoldDB" id="A0A7Z7QN32"/>
<dbReference type="PROSITE" id="PS50893">
    <property type="entry name" value="ABC_TRANSPORTER_2"/>
    <property type="match status" value="1"/>
</dbReference>
<evidence type="ECO:0000256" key="9">
    <source>
        <dbReference type="ARBA" id="ARBA00024359"/>
    </source>
</evidence>
<dbReference type="GO" id="GO:0005524">
    <property type="term" value="F:ATP binding"/>
    <property type="evidence" value="ECO:0007669"/>
    <property type="project" value="UniProtKB-KW"/>
</dbReference>
<organism evidence="15">
    <name type="scientific">Staphylococcus schleiferi</name>
    <dbReference type="NCBI Taxonomy" id="1295"/>
    <lineage>
        <taxon>Bacteria</taxon>
        <taxon>Bacillati</taxon>
        <taxon>Bacillota</taxon>
        <taxon>Bacilli</taxon>
        <taxon>Bacillales</taxon>
        <taxon>Staphylococcaceae</taxon>
        <taxon>Staphylococcus</taxon>
    </lineage>
</organism>
<evidence type="ECO:0000256" key="2">
    <source>
        <dbReference type="ARBA" id="ARBA00011131"/>
    </source>
</evidence>
<dbReference type="InterPro" id="IPR027417">
    <property type="entry name" value="P-loop_NTPase"/>
</dbReference>
<dbReference type="GO" id="GO:0022857">
    <property type="term" value="F:transmembrane transporter activity"/>
    <property type="evidence" value="ECO:0007669"/>
    <property type="project" value="TreeGrafter"/>
</dbReference>
<dbReference type="CDD" id="cd03255">
    <property type="entry name" value="ABC_MJ0796_LolCDE_FtsE"/>
    <property type="match status" value="1"/>
</dbReference>
<dbReference type="GO" id="GO:0016887">
    <property type="term" value="F:ATP hydrolysis activity"/>
    <property type="evidence" value="ECO:0007669"/>
    <property type="project" value="InterPro"/>
</dbReference>
<sequence>MSLIVQDLVKTFGKGEAETKVLNNINFEVNPGEFVILNGASGSGKSTLLSIIGGLLSPTEGQVLLNGEAFNHLNQSELTEKRLKDIGFIFQAAHLVPYLKVSAQLELVGKEAGMSKKAARERAVALLKRIGLAHRLDAYPHMLSGGEKQRVAIMRAWMNQPQLLLADEPTASLDAKRATEVVEMIKSQVKEEGAIGIMVTHDERLFDYADRMIYLKDGQLSDKTHASKIAVQS</sequence>
<dbReference type="GeneID" id="93789263"/>
<dbReference type="InterPro" id="IPR017911">
    <property type="entry name" value="MacB-like_ATP-bd"/>
</dbReference>
<dbReference type="InterPro" id="IPR015854">
    <property type="entry name" value="ABC_transpr_LolD-like"/>
</dbReference>
<evidence type="ECO:0000313" key="13">
    <source>
        <dbReference type="EMBL" id="CAD7358942.1"/>
    </source>
</evidence>
<dbReference type="Pfam" id="PF00005">
    <property type="entry name" value="ABC_tran"/>
    <property type="match status" value="1"/>
</dbReference>
<dbReference type="GO" id="GO:0098796">
    <property type="term" value="C:membrane protein complex"/>
    <property type="evidence" value="ECO:0007669"/>
    <property type="project" value="UniProtKB-ARBA"/>
</dbReference>
<proteinExistence type="inferred from homology"/>
<dbReference type="PANTHER" id="PTHR24220">
    <property type="entry name" value="IMPORT ATP-BINDING PROTEIN"/>
    <property type="match status" value="1"/>
</dbReference>
<feature type="domain" description="ABC transporter" evidence="12">
    <location>
        <begin position="3"/>
        <end position="233"/>
    </location>
</feature>
<reference evidence="13 16" key="3">
    <citation type="submission" date="2020-11" db="EMBL/GenBank/DDBJ databases">
        <authorList>
            <consortium name="Pathogen Informatics"/>
        </authorList>
    </citation>
    <scope>NUCLEOTIDE SEQUENCE [LARGE SCALE GENOMIC DNA]</scope>
    <source>
        <strain evidence="13 16">NCTC12218</strain>
    </source>
</reference>
<dbReference type="EMBL" id="LR962863">
    <property type="protein sequence ID" value="CAD7358942.1"/>
    <property type="molecule type" value="Genomic_DNA"/>
</dbReference>
<evidence type="ECO:0000256" key="1">
    <source>
        <dbReference type="ARBA" id="ARBA00004202"/>
    </source>
</evidence>
<evidence type="ECO:0000256" key="4">
    <source>
        <dbReference type="ARBA" id="ARBA00022475"/>
    </source>
</evidence>
<evidence type="ECO:0000256" key="5">
    <source>
        <dbReference type="ARBA" id="ARBA00022741"/>
    </source>
</evidence>
<dbReference type="SMART" id="SM00382">
    <property type="entry name" value="AAA"/>
    <property type="match status" value="1"/>
</dbReference>
<evidence type="ECO:0000256" key="11">
    <source>
        <dbReference type="ARBA" id="ARBA00024721"/>
    </source>
</evidence>
<evidence type="ECO:0000259" key="12">
    <source>
        <dbReference type="PROSITE" id="PS50893"/>
    </source>
</evidence>
<keyword evidence="6 15" id="KW-0067">ATP-binding</keyword>
<evidence type="ECO:0000256" key="7">
    <source>
        <dbReference type="ARBA" id="ARBA00022967"/>
    </source>
</evidence>
<gene>
    <name evidence="15" type="primary">lolD_2</name>
    <name evidence="14" type="ORF">C1O36_03385</name>
    <name evidence="15" type="ORF">NCTC12218_00528</name>
</gene>
<dbReference type="EMBL" id="POVK01000008">
    <property type="protein sequence ID" value="NHA33579.1"/>
    <property type="molecule type" value="Genomic_DNA"/>
</dbReference>
<accession>A0A7Z7QN32</accession>
<dbReference type="GO" id="GO:0005886">
    <property type="term" value="C:plasma membrane"/>
    <property type="evidence" value="ECO:0007669"/>
    <property type="project" value="UniProtKB-SubCell"/>
</dbReference>
<comment type="function">
    <text evidence="11">Part of the ABC transporter complex hrt involved in hemin import. Responsible for energy coupling to the transport system.</text>
</comment>
<evidence type="ECO:0000256" key="8">
    <source>
        <dbReference type="ARBA" id="ARBA00023136"/>
    </source>
</evidence>
<protein>
    <recommendedName>
        <fullName evidence="10">Putative hemin import ATP-binding protein HrtA</fullName>
    </recommendedName>
</protein>
<name>A0A7Z7QN32_STASC</name>
<dbReference type="InterPro" id="IPR003593">
    <property type="entry name" value="AAA+_ATPase"/>
</dbReference>
<evidence type="ECO:0000313" key="17">
    <source>
        <dbReference type="Proteomes" id="UP000572988"/>
    </source>
</evidence>
<dbReference type="Proteomes" id="UP000264146">
    <property type="component" value="Chromosome"/>
</dbReference>
<evidence type="ECO:0000313" key="14">
    <source>
        <dbReference type="EMBL" id="NHA33579.1"/>
    </source>
</evidence>
<dbReference type="EMBL" id="UHEF01000001">
    <property type="protein sequence ID" value="SUM87183.1"/>
    <property type="molecule type" value="Genomic_DNA"/>
</dbReference>
<evidence type="ECO:0000313" key="16">
    <source>
        <dbReference type="Proteomes" id="UP000264146"/>
    </source>
</evidence>
<reference evidence="15" key="2">
    <citation type="submission" date="2018-06" db="EMBL/GenBank/DDBJ databases">
        <authorList>
            <consortium name="Pathogen Informatics"/>
            <person name="Doyle S."/>
        </authorList>
    </citation>
    <scope>NUCLEOTIDE SEQUENCE [LARGE SCALE GENOMIC DNA]</scope>
    <source>
        <strain evidence="15">NCTC12218</strain>
    </source>
</reference>
<evidence type="ECO:0000313" key="15">
    <source>
        <dbReference type="EMBL" id="SUM87183.1"/>
    </source>
</evidence>
<dbReference type="SUPFAM" id="SSF52540">
    <property type="entry name" value="P-loop containing nucleoside triphosphate hydrolases"/>
    <property type="match status" value="1"/>
</dbReference>
<keyword evidence="3" id="KW-0813">Transport</keyword>
<keyword evidence="4" id="KW-1003">Cell membrane</keyword>
<keyword evidence="17" id="KW-1185">Reference proteome</keyword>
<evidence type="ECO:0000256" key="6">
    <source>
        <dbReference type="ARBA" id="ARBA00022840"/>
    </source>
</evidence>